<keyword evidence="1" id="KW-1133">Transmembrane helix</keyword>
<dbReference type="RefSeq" id="WP_113288676.1">
    <property type="nucleotide sequence ID" value="NZ_QNTQ01000006.1"/>
</dbReference>
<keyword evidence="3" id="KW-1185">Reference proteome</keyword>
<dbReference type="Proteomes" id="UP000253370">
    <property type="component" value="Unassembled WGS sequence"/>
</dbReference>
<gene>
    <name evidence="2" type="ORF">DRV85_06650</name>
</gene>
<name>A0A365UAT8_9RHOB</name>
<keyword evidence="1" id="KW-0472">Membrane</keyword>
<dbReference type="InterPro" id="IPR008620">
    <property type="entry name" value="FixH"/>
</dbReference>
<organism evidence="2 3">
    <name type="scientific">Rhodosalinus halophilus</name>
    <dbReference type="NCBI Taxonomy" id="2259333"/>
    <lineage>
        <taxon>Bacteria</taxon>
        <taxon>Pseudomonadati</taxon>
        <taxon>Pseudomonadota</taxon>
        <taxon>Alphaproteobacteria</taxon>
        <taxon>Rhodobacterales</taxon>
        <taxon>Paracoccaceae</taxon>
        <taxon>Rhodosalinus</taxon>
    </lineage>
</organism>
<evidence type="ECO:0000313" key="2">
    <source>
        <dbReference type="EMBL" id="RBI85417.1"/>
    </source>
</evidence>
<accession>A0A365UAT8</accession>
<dbReference type="Pfam" id="PF05751">
    <property type="entry name" value="FixH"/>
    <property type="match status" value="1"/>
</dbReference>
<evidence type="ECO:0000256" key="1">
    <source>
        <dbReference type="SAM" id="Phobius"/>
    </source>
</evidence>
<sequence>MSEERKFTGRHAAAIFIGAFGIIISVNLALAWNAVATFPGLEVKNSYIASQSFDDRRAAQEALGWQAEAALEDGYLVLSIRDSAGAPVQPHRFEALVGRPTHVRQDFRPELTFDGRDFVGPADLGEGYWTVRVDAEAADGTRFEQRLELRVRG</sequence>
<feature type="transmembrane region" description="Helical" evidence="1">
    <location>
        <begin position="12"/>
        <end position="32"/>
    </location>
</feature>
<evidence type="ECO:0000313" key="3">
    <source>
        <dbReference type="Proteomes" id="UP000253370"/>
    </source>
</evidence>
<reference evidence="2 3" key="1">
    <citation type="submission" date="2018-07" db="EMBL/GenBank/DDBJ databases">
        <title>Rhodosalinus sp. strain E84T genomic sequence and assembly.</title>
        <authorList>
            <person name="Liu Z.-W."/>
            <person name="Lu D.-C."/>
        </authorList>
    </citation>
    <scope>NUCLEOTIDE SEQUENCE [LARGE SCALE GENOMIC DNA]</scope>
    <source>
        <strain evidence="2 3">E84</strain>
    </source>
</reference>
<proteinExistence type="predicted"/>
<dbReference type="InterPro" id="IPR018037">
    <property type="entry name" value="FixH_proteobacterial"/>
</dbReference>
<dbReference type="OrthoDB" id="1495896at2"/>
<dbReference type="AlphaFoldDB" id="A0A365UAT8"/>
<dbReference type="PIRSF" id="PIRSF011386">
    <property type="entry name" value="FixH"/>
    <property type="match status" value="1"/>
</dbReference>
<keyword evidence="1" id="KW-0812">Transmembrane</keyword>
<protein>
    <submittedName>
        <fullName evidence="2">Nitrogen fixation protein FixH</fullName>
    </submittedName>
</protein>
<comment type="caution">
    <text evidence="2">The sequence shown here is derived from an EMBL/GenBank/DDBJ whole genome shotgun (WGS) entry which is preliminary data.</text>
</comment>
<dbReference type="EMBL" id="QNTQ01000006">
    <property type="protein sequence ID" value="RBI85417.1"/>
    <property type="molecule type" value="Genomic_DNA"/>
</dbReference>